<protein>
    <submittedName>
        <fullName evidence="2">Uncharacterized protein</fullName>
    </submittedName>
</protein>
<dbReference type="EMBL" id="JACNEP010000020">
    <property type="protein sequence ID" value="MBC3767537.1"/>
    <property type="molecule type" value="Genomic_DNA"/>
</dbReference>
<reference evidence="2" key="2">
    <citation type="submission" date="2020-08" db="EMBL/GenBank/DDBJ databases">
        <authorList>
            <person name="Lai Q."/>
        </authorList>
    </citation>
    <scope>NUCLEOTIDE SEQUENCE</scope>
    <source>
        <strain evidence="2">S27-2</strain>
    </source>
</reference>
<keyword evidence="1" id="KW-0812">Transmembrane</keyword>
<organism evidence="2 3">
    <name type="scientific">Neptunicella marina</name>
    <dbReference type="NCBI Taxonomy" id="2125989"/>
    <lineage>
        <taxon>Bacteria</taxon>
        <taxon>Pseudomonadati</taxon>
        <taxon>Pseudomonadota</taxon>
        <taxon>Gammaproteobacteria</taxon>
        <taxon>Alteromonadales</taxon>
        <taxon>Alteromonadaceae</taxon>
        <taxon>Neptunicella</taxon>
    </lineage>
</organism>
<dbReference type="RefSeq" id="WP_186508109.1">
    <property type="nucleotide sequence ID" value="NZ_JACNEP010000020.1"/>
</dbReference>
<evidence type="ECO:0000313" key="2">
    <source>
        <dbReference type="EMBL" id="MBC3767537.1"/>
    </source>
</evidence>
<dbReference type="AlphaFoldDB" id="A0A8J6IYD5"/>
<keyword evidence="1" id="KW-1133">Transmembrane helix</keyword>
<sequence>MFKNLLIAVLVAIILTWCFGELFTDSHHMQIMFDDGPANFLEGGLAITGIVIFFVVLGFLLAVSMLSVLFFVGIVVVGSILFAGVAALWPAILFVAIVIWLVKDNKQPNY</sequence>
<name>A0A8J6IYD5_9ALTE</name>
<comment type="caution">
    <text evidence="2">The sequence shown here is derived from an EMBL/GenBank/DDBJ whole genome shotgun (WGS) entry which is preliminary data.</text>
</comment>
<dbReference type="Proteomes" id="UP000601768">
    <property type="component" value="Unassembled WGS sequence"/>
</dbReference>
<reference evidence="2" key="1">
    <citation type="journal article" date="2018" name="Int. J. Syst. Evol. Microbiol.">
        <title>Neptunicella marina gen. nov., sp. nov., isolated from surface seawater.</title>
        <authorList>
            <person name="Liu X."/>
            <person name="Lai Q."/>
            <person name="Du Y."/>
            <person name="Zhang X."/>
            <person name="Liu Z."/>
            <person name="Sun F."/>
            <person name="Shao Z."/>
        </authorList>
    </citation>
    <scope>NUCLEOTIDE SEQUENCE</scope>
    <source>
        <strain evidence="2">S27-2</strain>
    </source>
</reference>
<keyword evidence="3" id="KW-1185">Reference proteome</keyword>
<evidence type="ECO:0000313" key="3">
    <source>
        <dbReference type="Proteomes" id="UP000601768"/>
    </source>
</evidence>
<evidence type="ECO:0000256" key="1">
    <source>
        <dbReference type="SAM" id="Phobius"/>
    </source>
</evidence>
<feature type="transmembrane region" description="Helical" evidence="1">
    <location>
        <begin position="44"/>
        <end position="62"/>
    </location>
</feature>
<proteinExistence type="predicted"/>
<keyword evidence="1" id="KW-0472">Membrane</keyword>
<accession>A0A8J6IYD5</accession>
<gene>
    <name evidence="2" type="ORF">H8B19_16785</name>
</gene>
<feature type="transmembrane region" description="Helical" evidence="1">
    <location>
        <begin position="69"/>
        <end position="102"/>
    </location>
</feature>